<evidence type="ECO:0000256" key="1">
    <source>
        <dbReference type="ARBA" id="ARBA00023015"/>
    </source>
</evidence>
<gene>
    <name evidence="4" type="ORF">BJI69_06885</name>
</gene>
<keyword evidence="3" id="KW-0804">Transcription</keyword>
<dbReference type="PANTHER" id="PTHR43537:SF44">
    <property type="entry name" value="GNTR FAMILY REGULATORY PROTEIN"/>
    <property type="match status" value="1"/>
</dbReference>
<evidence type="ECO:0000256" key="2">
    <source>
        <dbReference type="ARBA" id="ARBA00023125"/>
    </source>
</evidence>
<dbReference type="SMART" id="SM00345">
    <property type="entry name" value="HTH_GNTR"/>
    <property type="match status" value="1"/>
</dbReference>
<dbReference type="AlphaFoldDB" id="A0A0G9HH67"/>
<evidence type="ECO:0000313" key="4">
    <source>
        <dbReference type="EMBL" id="APG03657.1"/>
    </source>
</evidence>
<protein>
    <submittedName>
        <fullName evidence="4">GntR family transcriptional regulator</fullName>
    </submittedName>
</protein>
<dbReference type="Pfam" id="PF07729">
    <property type="entry name" value="FCD"/>
    <property type="match status" value="1"/>
</dbReference>
<name>A0A0G9HH67_9GAMM</name>
<evidence type="ECO:0000256" key="3">
    <source>
        <dbReference type="ARBA" id="ARBA00023163"/>
    </source>
</evidence>
<dbReference type="PRINTS" id="PR00035">
    <property type="entry name" value="HTHGNTR"/>
</dbReference>
<dbReference type="RefSeq" id="WP_046965802.1">
    <property type="nucleotide sequence ID" value="NZ_CP017480.1"/>
</dbReference>
<dbReference type="SUPFAM" id="SSF46785">
    <property type="entry name" value="Winged helix' DNA-binding domain"/>
    <property type="match status" value="1"/>
</dbReference>
<dbReference type="STRING" id="1440763.BJI69_06885"/>
<dbReference type="InterPro" id="IPR000524">
    <property type="entry name" value="Tscrpt_reg_HTH_GntR"/>
</dbReference>
<dbReference type="PROSITE" id="PS50949">
    <property type="entry name" value="HTH_GNTR"/>
    <property type="match status" value="1"/>
</dbReference>
<proteinExistence type="predicted"/>
<keyword evidence="1" id="KW-0805">Transcription regulation</keyword>
<dbReference type="Gene3D" id="1.20.120.530">
    <property type="entry name" value="GntR ligand-binding domain-like"/>
    <property type="match status" value="1"/>
</dbReference>
<keyword evidence="5" id="KW-1185">Reference proteome</keyword>
<dbReference type="EMBL" id="CP017480">
    <property type="protein sequence ID" value="APG03657.1"/>
    <property type="molecule type" value="Genomic_DNA"/>
</dbReference>
<dbReference type="SUPFAM" id="SSF48008">
    <property type="entry name" value="GntR ligand-binding domain-like"/>
    <property type="match status" value="1"/>
</dbReference>
<evidence type="ECO:0000313" key="5">
    <source>
        <dbReference type="Proteomes" id="UP000182987"/>
    </source>
</evidence>
<keyword evidence="2" id="KW-0238">DNA-binding</keyword>
<dbReference type="InterPro" id="IPR008920">
    <property type="entry name" value="TF_FadR/GntR_C"/>
</dbReference>
<dbReference type="Proteomes" id="UP000182987">
    <property type="component" value="Chromosome"/>
</dbReference>
<dbReference type="OrthoDB" id="9028214at2"/>
<dbReference type="InterPro" id="IPR036390">
    <property type="entry name" value="WH_DNA-bd_sf"/>
</dbReference>
<organism evidence="4 5">
    <name type="scientific">Luteibacter rhizovicinus DSM 16549</name>
    <dbReference type="NCBI Taxonomy" id="1440763"/>
    <lineage>
        <taxon>Bacteria</taxon>
        <taxon>Pseudomonadati</taxon>
        <taxon>Pseudomonadota</taxon>
        <taxon>Gammaproteobacteria</taxon>
        <taxon>Lysobacterales</taxon>
        <taxon>Rhodanobacteraceae</taxon>
        <taxon>Luteibacter</taxon>
    </lineage>
</organism>
<dbReference type="KEGG" id="lrz:BJI69_06885"/>
<accession>A0A0G9HH67</accession>
<dbReference type="GO" id="GO:0003700">
    <property type="term" value="F:DNA-binding transcription factor activity"/>
    <property type="evidence" value="ECO:0007669"/>
    <property type="project" value="InterPro"/>
</dbReference>
<dbReference type="Pfam" id="PF00392">
    <property type="entry name" value="GntR"/>
    <property type="match status" value="1"/>
</dbReference>
<dbReference type="Gene3D" id="1.10.10.10">
    <property type="entry name" value="Winged helix-like DNA-binding domain superfamily/Winged helix DNA-binding domain"/>
    <property type="match status" value="1"/>
</dbReference>
<dbReference type="PANTHER" id="PTHR43537">
    <property type="entry name" value="TRANSCRIPTIONAL REGULATOR, GNTR FAMILY"/>
    <property type="match status" value="1"/>
</dbReference>
<dbReference type="SMART" id="SM00895">
    <property type="entry name" value="FCD"/>
    <property type="match status" value="1"/>
</dbReference>
<dbReference type="InterPro" id="IPR036388">
    <property type="entry name" value="WH-like_DNA-bd_sf"/>
</dbReference>
<dbReference type="InterPro" id="IPR011711">
    <property type="entry name" value="GntR_C"/>
</dbReference>
<sequence length="234" mass="25810">MVKPVGSRSLHNQVVDELGQLIVSGQLAPGEGLPREDLLAEQLQVSRTALREAMKVLVAKGLIESRQRTGARVREAIHWKQLDAEVLAWRCASMPTDSFVEQLVEMRELIEPGAAATAARRRTDAQIVELKAAYDAMAASEDLDAWAKADLAFHEILLNATNNSLMVSLFSVIETALGTFFLLSARNAANFKLALPRHQKVYEAVRRGQPEVARKAMLEMVAESRANILGQGRR</sequence>
<reference evidence="5" key="1">
    <citation type="submission" date="2016-09" db="EMBL/GenBank/DDBJ databases">
        <authorList>
            <person name="Lysoe E."/>
        </authorList>
    </citation>
    <scope>NUCLEOTIDE SEQUENCE [LARGE SCALE GENOMIC DNA]</scope>
    <source>
        <strain evidence="5">LJ96T</strain>
    </source>
</reference>
<dbReference type="PATRIC" id="fig|1440763.5.peg.145"/>
<dbReference type="CDD" id="cd07377">
    <property type="entry name" value="WHTH_GntR"/>
    <property type="match status" value="1"/>
</dbReference>
<dbReference type="GO" id="GO:0003677">
    <property type="term" value="F:DNA binding"/>
    <property type="evidence" value="ECO:0007669"/>
    <property type="project" value="UniProtKB-KW"/>
</dbReference>